<feature type="transmembrane region" description="Helical" evidence="12">
    <location>
        <begin position="1054"/>
        <end position="1073"/>
    </location>
</feature>
<keyword evidence="15" id="KW-0378">Hydrolase</keyword>
<dbReference type="InterPro" id="IPR044746">
    <property type="entry name" value="ABCC_6TM_D1"/>
</dbReference>
<dbReference type="Gene3D" id="1.20.1560.10">
    <property type="entry name" value="ABC transporter type 1, transmembrane domain"/>
    <property type="match status" value="2"/>
</dbReference>
<keyword evidence="7" id="KW-0547">Nucleotide-binding</keyword>
<feature type="transmembrane region" description="Helical" evidence="12">
    <location>
        <begin position="346"/>
        <end position="367"/>
    </location>
</feature>
<evidence type="ECO:0000313" key="15">
    <source>
        <dbReference type="EMBL" id="KIY43109.1"/>
    </source>
</evidence>
<dbReference type="FunFam" id="1.20.1560.10:FF:000010">
    <property type="entry name" value="Multidrug resistance-associated ABC transporter"/>
    <property type="match status" value="1"/>
</dbReference>
<feature type="domain" description="ABC transmembrane type-1" evidence="14">
    <location>
        <begin position="230"/>
        <end position="517"/>
    </location>
</feature>
<dbReference type="SUPFAM" id="SSF52540">
    <property type="entry name" value="P-loop containing nucleoside triphosphate hydrolases"/>
    <property type="match status" value="2"/>
</dbReference>
<evidence type="ECO:0000256" key="11">
    <source>
        <dbReference type="SAM" id="MobiDB-lite"/>
    </source>
</evidence>
<dbReference type="CDD" id="cd03244">
    <property type="entry name" value="ABCC_MRP_domain2"/>
    <property type="match status" value="1"/>
</dbReference>
<dbReference type="SUPFAM" id="SSF90123">
    <property type="entry name" value="ABC transporter transmembrane region"/>
    <property type="match status" value="2"/>
</dbReference>
<keyword evidence="3" id="KW-0813">Transport</keyword>
<dbReference type="PROSITE" id="PS50929">
    <property type="entry name" value="ABC_TM1F"/>
    <property type="match status" value="2"/>
</dbReference>
<keyword evidence="8" id="KW-0067">ATP-binding</keyword>
<feature type="transmembrane region" description="Helical" evidence="12">
    <location>
        <begin position="118"/>
        <end position="140"/>
    </location>
</feature>
<dbReference type="InterPro" id="IPR017871">
    <property type="entry name" value="ABC_transporter-like_CS"/>
</dbReference>
<feature type="transmembrane region" description="Helical" evidence="12">
    <location>
        <begin position="452"/>
        <end position="470"/>
    </location>
</feature>
<feature type="compositionally biased region" description="Low complexity" evidence="11">
    <location>
        <begin position="834"/>
        <end position="847"/>
    </location>
</feature>
<dbReference type="CDD" id="cd03250">
    <property type="entry name" value="ABCC_MRP_domain1"/>
    <property type="match status" value="1"/>
</dbReference>
<evidence type="ECO:0000256" key="10">
    <source>
        <dbReference type="ARBA" id="ARBA00023136"/>
    </source>
</evidence>
<evidence type="ECO:0000259" key="13">
    <source>
        <dbReference type="PROSITE" id="PS50893"/>
    </source>
</evidence>
<gene>
    <name evidence="15" type="ORF">FISHEDRAFT_68212</name>
</gene>
<dbReference type="InterPro" id="IPR036640">
    <property type="entry name" value="ABC1_TM_sf"/>
</dbReference>
<evidence type="ECO:0000256" key="8">
    <source>
        <dbReference type="ARBA" id="ARBA00022840"/>
    </source>
</evidence>
<dbReference type="InterPro" id="IPR011527">
    <property type="entry name" value="ABC1_TM_dom"/>
</dbReference>
<comment type="subcellular location">
    <subcellularLocation>
        <location evidence="1">Vacuole membrane</location>
        <topology evidence="1">Multi-pass membrane protein</topology>
    </subcellularLocation>
</comment>
<dbReference type="Pfam" id="PF00664">
    <property type="entry name" value="ABC_membrane"/>
    <property type="match status" value="2"/>
</dbReference>
<keyword evidence="5 12" id="KW-0812">Transmembrane</keyword>
<evidence type="ECO:0000256" key="9">
    <source>
        <dbReference type="ARBA" id="ARBA00022989"/>
    </source>
</evidence>
<evidence type="ECO:0000256" key="7">
    <source>
        <dbReference type="ARBA" id="ARBA00022741"/>
    </source>
</evidence>
<evidence type="ECO:0000256" key="4">
    <source>
        <dbReference type="ARBA" id="ARBA00022554"/>
    </source>
</evidence>
<dbReference type="CDD" id="cd18603">
    <property type="entry name" value="ABC_6TM_MRP1_2_3_6_D2_like"/>
    <property type="match status" value="1"/>
</dbReference>
<dbReference type="OrthoDB" id="6500128at2759"/>
<evidence type="ECO:0000313" key="16">
    <source>
        <dbReference type="Proteomes" id="UP000054144"/>
    </source>
</evidence>
<dbReference type="InterPro" id="IPR003439">
    <property type="entry name" value="ABC_transporter-like_ATP-bd"/>
</dbReference>
<feature type="transmembrane region" description="Helical" evidence="12">
    <location>
        <begin position="61"/>
        <end position="80"/>
    </location>
</feature>
<dbReference type="GO" id="GO:0140359">
    <property type="term" value="F:ABC-type transporter activity"/>
    <property type="evidence" value="ECO:0007669"/>
    <property type="project" value="InterPro"/>
</dbReference>
<dbReference type="FunFam" id="3.40.50.300:FF:000997">
    <property type="entry name" value="Multidrug resistance-associated protein 1"/>
    <property type="match status" value="1"/>
</dbReference>
<feature type="domain" description="ABC transmembrane type-1" evidence="14">
    <location>
        <begin position="914"/>
        <end position="1197"/>
    </location>
</feature>
<name>A0A0D7A126_9AGAR</name>
<dbReference type="InterPro" id="IPR027417">
    <property type="entry name" value="P-loop_NTPase"/>
</dbReference>
<feature type="transmembrane region" description="Helical" evidence="12">
    <location>
        <begin position="1142"/>
        <end position="1162"/>
    </location>
</feature>
<dbReference type="SMART" id="SM00382">
    <property type="entry name" value="AAA"/>
    <property type="match status" value="2"/>
</dbReference>
<dbReference type="FunFam" id="3.40.50.300:FF:000074">
    <property type="entry name" value="Multidrug resistance-associated protein 5 isoform 1"/>
    <property type="match status" value="1"/>
</dbReference>
<sequence>MEGVVSGVLATVGALRALLLLRRPAHALSPRSKLVLFAKVALFAVSTGIAVAWAYTQPPPTSWALSAPPTLAIFTLLTAINHTRERTSDPVILIAWPLAVLYSIYLFVLATSTGEKSALAMPAFSFHVVILVFGTIAWCLEQLGVDIGVSLDEDVKAESPLVTANIFSKWTFEWMTPLMKKGASHYIDTDDLPPLLPSDEARALGARLKERLEKHSLTASLALAYGGPYATAAVLKVMQDLLSFSQPQLLRWLLAEPATTTVPHLPLPSKIEGFAIALLMFVAGVAQTVLLNQYFQRTYETGMRVRAGLVTAIYAKALRLAPAGNAGSSGDTINLMSVDATRVQDVCGYGLIAISGPVQITLAFVSLYNLLGWSAFVGVAIMILAVPGNTFIAAILKRMQEAQMKNRDRRTRLMSELLANIRSIKLYSWESAFIRRVLEVRNSQELVMLRKIGIVTAFSSTLWSGVPLLVGFASLACASVFSGRPLTADIIFPALSLFMLLQFPLAMVANVTTSIVEAMVSIRRLNAFFNTDEIQSDARTIIVEGYNSEPAFCKTIPEGRLLDVEDDDFPADLEDPILNIENAEFWWTRPVSTENGSDDVSKPTLENISLSVRRGELVGVLGRVGAGKTSILSAIIGEMYRSSGSLMLRTMSIAYAPQNPWVLSATVRENILFSHAYESEFYERVLDACALRQDIAVLPKGDQTEVGEKGITLSGGQRARIALARAVYARADLVLLDDVLAAVDSHVARHVFDQVIGPHGLLAGSARILVTHSIAFLSQMDSLVYVKQGAIVECGSYEQLVVRPRGEGEEESEIGRLVRGHGHHASGTSTPYVSGSGSATPTPPSETTAVMLSPSASALSIKLRDIPSPRLETPNTLSFASATRGATKEHSEKGRVKPRVYLQYIAAASRISFALFVLAMLLQQVVSVAASLILRAWAEHNRATGSNDGMVFYLAAYGGFSLGSVLLGFVGSVLIWVYCALRSARGLHDQMLISLMHAPLSFFELTPTGRVLNLFSRDTYVVDQILARLIQMLVRTIATCLCILIVIGAAFPPFLIAVIPLSWFYLLVMKYYLATSRELKRLDAVTRSPIFAWFSESLSGLSTIRAFGQQAIFAAINEHRIDSNQICYLPSISVNRWLQVRLEFVGSLIILIVALLSCTALVTTGVDAGLVGLVLSYALNTTSALNWVIRTASEVEQNIVSVERILHQIEVAPEAPHEIPGAIPVAWPKSGAIDFRNYSTRYRPELDLVLKNIDVSIRSAEKLGIVGRTGSGKSTLLLSLFRVIEPAEGTIFLDGVDITKIGLHGLRSSISIVPQSPDLFEGTLRDNIDPVGEHQDSDIWVALEQTHLKGYVESLPEKLDAPVREGGQSLSSGQRQLLCFARALLRKTKVLVLDEATSAVDLDTDQAVQDIIHGPAFKDVTILTIAHRLNTIMGADRILVMESGKVVELDSPANLLADNSSMFYSLANEANLIGSSQEISATP</sequence>
<protein>
    <submittedName>
        <fullName evidence="15">p-loop containing nucleoside triphosphate hydrolase protein</fullName>
    </submittedName>
</protein>
<dbReference type="GO" id="GO:0000329">
    <property type="term" value="C:fungal-type vacuole membrane"/>
    <property type="evidence" value="ECO:0007669"/>
    <property type="project" value="UniProtKB-ARBA"/>
</dbReference>
<feature type="transmembrane region" description="Helical" evidence="12">
    <location>
        <begin position="490"/>
        <end position="516"/>
    </location>
</feature>
<feature type="region of interest" description="Disordered" evidence="11">
    <location>
        <begin position="806"/>
        <end position="847"/>
    </location>
</feature>
<organism evidence="15 16">
    <name type="scientific">Fistulina hepatica ATCC 64428</name>
    <dbReference type="NCBI Taxonomy" id="1128425"/>
    <lineage>
        <taxon>Eukaryota</taxon>
        <taxon>Fungi</taxon>
        <taxon>Dikarya</taxon>
        <taxon>Basidiomycota</taxon>
        <taxon>Agaricomycotina</taxon>
        <taxon>Agaricomycetes</taxon>
        <taxon>Agaricomycetidae</taxon>
        <taxon>Agaricales</taxon>
        <taxon>Fistulinaceae</taxon>
        <taxon>Fistulina</taxon>
    </lineage>
</organism>
<dbReference type="EMBL" id="KN882118">
    <property type="protein sequence ID" value="KIY43109.1"/>
    <property type="molecule type" value="Genomic_DNA"/>
</dbReference>
<feature type="transmembrane region" description="Helical" evidence="12">
    <location>
        <begin position="274"/>
        <end position="295"/>
    </location>
</feature>
<dbReference type="PANTHER" id="PTHR24223:SF443">
    <property type="entry name" value="MULTIDRUG-RESISTANCE LIKE PROTEIN 1, ISOFORM I"/>
    <property type="match status" value="1"/>
</dbReference>
<dbReference type="GO" id="GO:0005524">
    <property type="term" value="F:ATP binding"/>
    <property type="evidence" value="ECO:0007669"/>
    <property type="project" value="UniProtKB-KW"/>
</dbReference>
<dbReference type="PROSITE" id="PS00211">
    <property type="entry name" value="ABC_TRANSPORTER_1"/>
    <property type="match status" value="2"/>
</dbReference>
<dbReference type="CDD" id="cd18579">
    <property type="entry name" value="ABC_6TM_ABCC_D1"/>
    <property type="match status" value="1"/>
</dbReference>
<evidence type="ECO:0000256" key="6">
    <source>
        <dbReference type="ARBA" id="ARBA00022737"/>
    </source>
</evidence>
<evidence type="ECO:0000259" key="14">
    <source>
        <dbReference type="PROSITE" id="PS50929"/>
    </source>
</evidence>
<feature type="transmembrane region" description="Helical" evidence="12">
    <location>
        <begin position="950"/>
        <end position="981"/>
    </location>
</feature>
<comment type="similarity">
    <text evidence="2">Belongs to the ABC transporter superfamily. ABCC family. Conjugate transporter (TC 3.A.1.208) subfamily.</text>
</comment>
<keyword evidence="16" id="KW-1185">Reference proteome</keyword>
<accession>A0A0D7A126</accession>
<dbReference type="Pfam" id="PF00005">
    <property type="entry name" value="ABC_tran"/>
    <property type="match status" value="2"/>
</dbReference>
<feature type="transmembrane region" description="Helical" evidence="12">
    <location>
        <begin position="913"/>
        <end position="938"/>
    </location>
</feature>
<keyword evidence="4" id="KW-0926">Vacuole</keyword>
<feature type="domain" description="ABC transporter" evidence="13">
    <location>
        <begin position="1233"/>
        <end position="1468"/>
    </location>
</feature>
<feature type="transmembrane region" description="Helical" evidence="12">
    <location>
        <begin position="6"/>
        <end position="22"/>
    </location>
</feature>
<dbReference type="Proteomes" id="UP000054144">
    <property type="component" value="Unassembled WGS sequence"/>
</dbReference>
<keyword evidence="6" id="KW-0677">Repeat</keyword>
<keyword evidence="10 12" id="KW-0472">Membrane</keyword>
<dbReference type="Gene3D" id="3.40.50.300">
    <property type="entry name" value="P-loop containing nucleotide triphosphate hydrolases"/>
    <property type="match status" value="2"/>
</dbReference>
<evidence type="ECO:0000256" key="1">
    <source>
        <dbReference type="ARBA" id="ARBA00004128"/>
    </source>
</evidence>
<feature type="transmembrane region" description="Helical" evidence="12">
    <location>
        <begin position="217"/>
        <end position="235"/>
    </location>
</feature>
<reference evidence="15 16" key="1">
    <citation type="journal article" date="2015" name="Fungal Genet. Biol.">
        <title>Evolution of novel wood decay mechanisms in Agaricales revealed by the genome sequences of Fistulina hepatica and Cylindrobasidium torrendii.</title>
        <authorList>
            <person name="Floudas D."/>
            <person name="Held B.W."/>
            <person name="Riley R."/>
            <person name="Nagy L.G."/>
            <person name="Koehler G."/>
            <person name="Ransdell A.S."/>
            <person name="Younus H."/>
            <person name="Chow J."/>
            <person name="Chiniquy J."/>
            <person name="Lipzen A."/>
            <person name="Tritt A."/>
            <person name="Sun H."/>
            <person name="Haridas S."/>
            <person name="LaButti K."/>
            <person name="Ohm R.A."/>
            <person name="Kues U."/>
            <person name="Blanchette R.A."/>
            <person name="Grigoriev I.V."/>
            <person name="Minto R.E."/>
            <person name="Hibbett D.S."/>
        </authorList>
    </citation>
    <scope>NUCLEOTIDE SEQUENCE [LARGE SCALE GENOMIC DNA]</scope>
    <source>
        <strain evidence="15 16">ATCC 64428</strain>
    </source>
</reference>
<proteinExistence type="inferred from homology"/>
<dbReference type="PANTHER" id="PTHR24223">
    <property type="entry name" value="ATP-BINDING CASSETTE SUB-FAMILY C"/>
    <property type="match status" value="1"/>
</dbReference>
<feature type="domain" description="ABC transporter" evidence="13">
    <location>
        <begin position="578"/>
        <end position="813"/>
    </location>
</feature>
<evidence type="ECO:0000256" key="12">
    <source>
        <dbReference type="SAM" id="Phobius"/>
    </source>
</evidence>
<dbReference type="PROSITE" id="PS50893">
    <property type="entry name" value="ABC_TRANSPORTER_2"/>
    <property type="match status" value="2"/>
</dbReference>
<keyword evidence="9 12" id="KW-1133">Transmembrane helix</keyword>
<feature type="transmembrane region" description="Helical" evidence="12">
    <location>
        <begin position="1025"/>
        <end position="1048"/>
    </location>
</feature>
<feature type="transmembrane region" description="Helical" evidence="12">
    <location>
        <begin position="92"/>
        <end position="112"/>
    </location>
</feature>
<feature type="transmembrane region" description="Helical" evidence="12">
    <location>
        <begin position="373"/>
        <end position="396"/>
    </location>
</feature>
<dbReference type="InterPro" id="IPR050173">
    <property type="entry name" value="ABC_transporter_C-like"/>
</dbReference>
<feature type="transmembrane region" description="Helical" evidence="12">
    <location>
        <begin position="34"/>
        <end position="55"/>
    </location>
</feature>
<evidence type="ECO:0000256" key="3">
    <source>
        <dbReference type="ARBA" id="ARBA00022448"/>
    </source>
</evidence>
<dbReference type="InterPro" id="IPR003593">
    <property type="entry name" value="AAA+_ATPase"/>
</dbReference>
<dbReference type="FunFam" id="1.20.1560.10:FF:000020">
    <property type="entry name" value="ABC metal ion transporter"/>
    <property type="match status" value="1"/>
</dbReference>
<dbReference type="GO" id="GO:0016887">
    <property type="term" value="F:ATP hydrolysis activity"/>
    <property type="evidence" value="ECO:0007669"/>
    <property type="project" value="InterPro"/>
</dbReference>
<evidence type="ECO:0000256" key="5">
    <source>
        <dbReference type="ARBA" id="ARBA00022692"/>
    </source>
</evidence>
<evidence type="ECO:0000256" key="2">
    <source>
        <dbReference type="ARBA" id="ARBA00009726"/>
    </source>
</evidence>